<feature type="compositionally biased region" description="Basic and acidic residues" evidence="1">
    <location>
        <begin position="61"/>
        <end position="101"/>
    </location>
</feature>
<dbReference type="Pfam" id="PF12286">
    <property type="entry name" value="DUF3622"/>
    <property type="match status" value="1"/>
</dbReference>
<evidence type="ECO:0000313" key="2">
    <source>
        <dbReference type="EMBL" id="OCH78437.1"/>
    </source>
</evidence>
<feature type="region of interest" description="Disordered" evidence="1">
    <location>
        <begin position="60"/>
        <end position="101"/>
    </location>
</feature>
<dbReference type="EMBL" id="MAJZ01000209">
    <property type="protein sequence ID" value="OCH78437.1"/>
    <property type="molecule type" value="Genomic_DNA"/>
</dbReference>
<protein>
    <recommendedName>
        <fullName evidence="4">DUF3622 domain-containing protein</fullName>
    </recommendedName>
</protein>
<name>A0A1B9R286_9VIBR</name>
<dbReference type="AlphaFoldDB" id="A0A1B9R286"/>
<comment type="caution">
    <text evidence="2">The sequence shown here is derived from an EMBL/GenBank/DDBJ whole genome shotgun (WGS) entry which is preliminary data.</text>
</comment>
<organism evidence="2 3">
    <name type="scientific">Vibrio genomosp. F10</name>
    <dbReference type="NCBI Taxonomy" id="723171"/>
    <lineage>
        <taxon>Bacteria</taxon>
        <taxon>Pseudomonadati</taxon>
        <taxon>Pseudomonadota</taxon>
        <taxon>Gammaproteobacteria</taxon>
        <taxon>Vibrionales</taxon>
        <taxon>Vibrionaceae</taxon>
        <taxon>Vibrio</taxon>
    </lineage>
</organism>
<proteinExistence type="predicted"/>
<reference evidence="3" key="1">
    <citation type="submission" date="2016-06" db="EMBL/GenBank/DDBJ databases">
        <authorList>
            <person name="Hehemann J.-H."/>
            <person name="Arevalo P."/>
            <person name="Datta M.S."/>
            <person name="Polz M.F."/>
        </authorList>
    </citation>
    <scope>NUCLEOTIDE SEQUENCE [LARGE SCALE GENOMIC DNA]</scope>
    <source>
        <strain evidence="3">9CSC122</strain>
    </source>
</reference>
<evidence type="ECO:0000256" key="1">
    <source>
        <dbReference type="SAM" id="MobiDB-lite"/>
    </source>
</evidence>
<keyword evidence="3" id="KW-1185">Reference proteome</keyword>
<accession>A0A1B9R286</accession>
<dbReference type="Proteomes" id="UP000093173">
    <property type="component" value="Unassembled WGS sequence"/>
</dbReference>
<dbReference type="InterPro" id="IPR022069">
    <property type="entry name" value="DUF3622"/>
</dbReference>
<dbReference type="RefSeq" id="WP_017034202.1">
    <property type="nucleotide sequence ID" value="NZ_JBNGCH010000209.1"/>
</dbReference>
<evidence type="ECO:0008006" key="4">
    <source>
        <dbReference type="Google" id="ProtNLM"/>
    </source>
</evidence>
<gene>
    <name evidence="2" type="ORF">A6E14_17825</name>
</gene>
<evidence type="ECO:0000313" key="3">
    <source>
        <dbReference type="Proteomes" id="UP000093173"/>
    </source>
</evidence>
<sequence length="101" mass="11757">MATNKKFAIRLTEKRTGWSAEITRQVTSRKVVVSKREMGFETEEQAQAWAEKELAGFVKNQAERNERKGQQRQEREEREAAAAREAEQRREARFAAEDDAE</sequence>